<gene>
    <name evidence="1" type="ORF">BpHYR1_054236</name>
</gene>
<evidence type="ECO:0000313" key="1">
    <source>
        <dbReference type="EMBL" id="RNA38422.1"/>
    </source>
</evidence>
<sequence length="164" mass="19197">MQSGFRSCLSNSLRRFDLNSFDKKSIFAKKVKTSNKNCSVLSFKIYLLNAQNHKLVNLLNGVTCLVLQILEKEKKLKVVKILMYARRNSLQNAALKPKSRNIEKHVFSAASIPETTKKLKLRKISKNYNTKELQNKLREKFSDNLNETMAFYRKKDFEKYLEIK</sequence>
<keyword evidence="2" id="KW-1185">Reference proteome</keyword>
<dbReference type="EMBL" id="REGN01000874">
    <property type="protein sequence ID" value="RNA38422.1"/>
    <property type="molecule type" value="Genomic_DNA"/>
</dbReference>
<dbReference type="Proteomes" id="UP000276133">
    <property type="component" value="Unassembled WGS sequence"/>
</dbReference>
<organism evidence="1 2">
    <name type="scientific">Brachionus plicatilis</name>
    <name type="common">Marine rotifer</name>
    <name type="synonym">Brachionus muelleri</name>
    <dbReference type="NCBI Taxonomy" id="10195"/>
    <lineage>
        <taxon>Eukaryota</taxon>
        <taxon>Metazoa</taxon>
        <taxon>Spiralia</taxon>
        <taxon>Gnathifera</taxon>
        <taxon>Rotifera</taxon>
        <taxon>Eurotatoria</taxon>
        <taxon>Monogononta</taxon>
        <taxon>Pseudotrocha</taxon>
        <taxon>Ploima</taxon>
        <taxon>Brachionidae</taxon>
        <taxon>Brachionus</taxon>
    </lineage>
</organism>
<proteinExistence type="predicted"/>
<evidence type="ECO:0000313" key="2">
    <source>
        <dbReference type="Proteomes" id="UP000276133"/>
    </source>
</evidence>
<reference evidence="1 2" key="1">
    <citation type="journal article" date="2018" name="Sci. Rep.">
        <title>Genomic signatures of local adaptation to the degree of environmental predictability in rotifers.</title>
        <authorList>
            <person name="Franch-Gras L."/>
            <person name="Hahn C."/>
            <person name="Garcia-Roger E.M."/>
            <person name="Carmona M.J."/>
            <person name="Serra M."/>
            <person name="Gomez A."/>
        </authorList>
    </citation>
    <scope>NUCLEOTIDE SEQUENCE [LARGE SCALE GENOMIC DNA]</scope>
    <source>
        <strain evidence="1">HYR1</strain>
    </source>
</reference>
<comment type="caution">
    <text evidence="1">The sequence shown here is derived from an EMBL/GenBank/DDBJ whole genome shotgun (WGS) entry which is preliminary data.</text>
</comment>
<dbReference type="AlphaFoldDB" id="A0A3M7SRW7"/>
<accession>A0A3M7SRW7</accession>
<name>A0A3M7SRW7_BRAPC</name>
<protein>
    <submittedName>
        <fullName evidence="1">Uncharacterized protein</fullName>
    </submittedName>
</protein>